<sequence length="50" mass="5471">MSITGFVIIIVIIIVIISNSPSAYVKGHYNAQLLNCTPIVYTVMVDCRSV</sequence>
<accession>A0A9D4N621</accession>
<dbReference type="Proteomes" id="UP000828390">
    <property type="component" value="Unassembled WGS sequence"/>
</dbReference>
<keyword evidence="3" id="KW-1185">Reference proteome</keyword>
<dbReference type="AlphaFoldDB" id="A0A9D4N621"/>
<organism evidence="2 3">
    <name type="scientific">Dreissena polymorpha</name>
    <name type="common">Zebra mussel</name>
    <name type="synonym">Mytilus polymorpha</name>
    <dbReference type="NCBI Taxonomy" id="45954"/>
    <lineage>
        <taxon>Eukaryota</taxon>
        <taxon>Metazoa</taxon>
        <taxon>Spiralia</taxon>
        <taxon>Lophotrochozoa</taxon>
        <taxon>Mollusca</taxon>
        <taxon>Bivalvia</taxon>
        <taxon>Autobranchia</taxon>
        <taxon>Heteroconchia</taxon>
        <taxon>Euheterodonta</taxon>
        <taxon>Imparidentia</taxon>
        <taxon>Neoheterodontei</taxon>
        <taxon>Myida</taxon>
        <taxon>Dreissenoidea</taxon>
        <taxon>Dreissenidae</taxon>
        <taxon>Dreissena</taxon>
    </lineage>
</organism>
<evidence type="ECO:0000256" key="1">
    <source>
        <dbReference type="SAM" id="Phobius"/>
    </source>
</evidence>
<reference evidence="2" key="2">
    <citation type="submission" date="2020-11" db="EMBL/GenBank/DDBJ databases">
        <authorList>
            <person name="McCartney M.A."/>
            <person name="Auch B."/>
            <person name="Kono T."/>
            <person name="Mallez S."/>
            <person name="Becker A."/>
            <person name="Gohl D.M."/>
            <person name="Silverstein K.A.T."/>
            <person name="Koren S."/>
            <person name="Bechman K.B."/>
            <person name="Herman A."/>
            <person name="Abrahante J.E."/>
            <person name="Garbe J."/>
        </authorList>
    </citation>
    <scope>NUCLEOTIDE SEQUENCE</scope>
    <source>
        <strain evidence="2">Duluth1</strain>
        <tissue evidence="2">Whole animal</tissue>
    </source>
</reference>
<dbReference type="EMBL" id="JAIWYP010000001">
    <property type="protein sequence ID" value="KAH3887919.1"/>
    <property type="molecule type" value="Genomic_DNA"/>
</dbReference>
<evidence type="ECO:0000313" key="3">
    <source>
        <dbReference type="Proteomes" id="UP000828390"/>
    </source>
</evidence>
<keyword evidence="1" id="KW-0812">Transmembrane</keyword>
<keyword evidence="1" id="KW-0472">Membrane</keyword>
<name>A0A9D4N621_DREPO</name>
<evidence type="ECO:0000313" key="2">
    <source>
        <dbReference type="EMBL" id="KAH3887919.1"/>
    </source>
</evidence>
<reference evidence="2" key="1">
    <citation type="journal article" date="2019" name="bioRxiv">
        <title>The Genome of the Zebra Mussel, Dreissena polymorpha: A Resource for Invasive Species Research.</title>
        <authorList>
            <person name="McCartney M.A."/>
            <person name="Auch B."/>
            <person name="Kono T."/>
            <person name="Mallez S."/>
            <person name="Zhang Y."/>
            <person name="Obille A."/>
            <person name="Becker A."/>
            <person name="Abrahante J.E."/>
            <person name="Garbe J."/>
            <person name="Badalamenti J.P."/>
            <person name="Herman A."/>
            <person name="Mangelson H."/>
            <person name="Liachko I."/>
            <person name="Sullivan S."/>
            <person name="Sone E.D."/>
            <person name="Koren S."/>
            <person name="Silverstein K.A.T."/>
            <person name="Beckman K.B."/>
            <person name="Gohl D.M."/>
        </authorList>
    </citation>
    <scope>NUCLEOTIDE SEQUENCE</scope>
    <source>
        <strain evidence="2">Duluth1</strain>
        <tissue evidence="2">Whole animal</tissue>
    </source>
</reference>
<protein>
    <submittedName>
        <fullName evidence="2">Uncharacterized protein</fullName>
    </submittedName>
</protein>
<gene>
    <name evidence="2" type="ORF">DPMN_011941</name>
</gene>
<proteinExistence type="predicted"/>
<keyword evidence="1" id="KW-1133">Transmembrane helix</keyword>
<comment type="caution">
    <text evidence="2">The sequence shown here is derived from an EMBL/GenBank/DDBJ whole genome shotgun (WGS) entry which is preliminary data.</text>
</comment>
<feature type="transmembrane region" description="Helical" evidence="1">
    <location>
        <begin position="6"/>
        <end position="25"/>
    </location>
</feature>